<dbReference type="EMBL" id="VOFY01000018">
    <property type="protein sequence ID" value="KAA8583257.1"/>
    <property type="molecule type" value="Genomic_DNA"/>
</dbReference>
<protein>
    <submittedName>
        <fullName evidence="1">Uncharacterized protein</fullName>
    </submittedName>
</protein>
<accession>A0A5J5CNI9</accession>
<gene>
    <name evidence="1" type="ORF">FQN60_015803</name>
</gene>
<sequence>MQGRLKLYLSLQNLLKPQPRLHLSGQQPEWNTALAPLALRLDAVTHSAQPLTSALPAASFLETQSASVGRPANCCLILYLGQLVTYFLLG</sequence>
<name>A0A5J5CNI9_9PERO</name>
<evidence type="ECO:0000313" key="1">
    <source>
        <dbReference type="EMBL" id="KAA8583257.1"/>
    </source>
</evidence>
<feature type="non-terminal residue" evidence="1">
    <location>
        <position position="90"/>
    </location>
</feature>
<organism evidence="1 2">
    <name type="scientific">Etheostoma spectabile</name>
    <name type="common">orangethroat darter</name>
    <dbReference type="NCBI Taxonomy" id="54343"/>
    <lineage>
        <taxon>Eukaryota</taxon>
        <taxon>Metazoa</taxon>
        <taxon>Chordata</taxon>
        <taxon>Craniata</taxon>
        <taxon>Vertebrata</taxon>
        <taxon>Euteleostomi</taxon>
        <taxon>Actinopterygii</taxon>
        <taxon>Neopterygii</taxon>
        <taxon>Teleostei</taxon>
        <taxon>Neoteleostei</taxon>
        <taxon>Acanthomorphata</taxon>
        <taxon>Eupercaria</taxon>
        <taxon>Perciformes</taxon>
        <taxon>Percoidei</taxon>
        <taxon>Percidae</taxon>
        <taxon>Etheostomatinae</taxon>
        <taxon>Etheostoma</taxon>
    </lineage>
</organism>
<keyword evidence="2" id="KW-1185">Reference proteome</keyword>
<comment type="caution">
    <text evidence="1">The sequence shown here is derived from an EMBL/GenBank/DDBJ whole genome shotgun (WGS) entry which is preliminary data.</text>
</comment>
<proteinExistence type="predicted"/>
<dbReference type="AlphaFoldDB" id="A0A5J5CNI9"/>
<evidence type="ECO:0000313" key="2">
    <source>
        <dbReference type="Proteomes" id="UP000327493"/>
    </source>
</evidence>
<reference evidence="1 2" key="1">
    <citation type="submission" date="2019-08" db="EMBL/GenBank/DDBJ databases">
        <title>A chromosome-level genome assembly, high-density linkage maps, and genome scans reveal the genomic architecture of hybrid incompatibilities underlying speciation via character displacement in darters (Percidae: Etheostominae).</title>
        <authorList>
            <person name="Moran R.L."/>
            <person name="Catchen J.M."/>
            <person name="Fuller R.C."/>
        </authorList>
    </citation>
    <scope>NUCLEOTIDE SEQUENCE [LARGE SCALE GENOMIC DNA]</scope>
    <source>
        <strain evidence="1">EspeVRDwgs_2016</strain>
        <tissue evidence="1">Muscle</tissue>
    </source>
</reference>
<dbReference type="Proteomes" id="UP000327493">
    <property type="component" value="Chromosome 18"/>
</dbReference>